<sequence>MKFWDSVGYGDQGTMDESSPFDGLFKLSRMERLYGFGICTGFLVGFTKQMRTMFAPVQVIYLMADPSLKNYVAVVLRVLYNNDTVFVILE</sequence>
<name>A0A9N9AYP6_9GLOM</name>
<accession>A0A9N9AYP6</accession>
<gene>
    <name evidence="1" type="ORF">CPELLU_LOCUS4683</name>
</gene>
<dbReference type="Proteomes" id="UP000789759">
    <property type="component" value="Unassembled WGS sequence"/>
</dbReference>
<comment type="caution">
    <text evidence="1">The sequence shown here is derived from an EMBL/GenBank/DDBJ whole genome shotgun (WGS) entry which is preliminary data.</text>
</comment>
<organism evidence="1 2">
    <name type="scientific">Cetraspora pellucida</name>
    <dbReference type="NCBI Taxonomy" id="1433469"/>
    <lineage>
        <taxon>Eukaryota</taxon>
        <taxon>Fungi</taxon>
        <taxon>Fungi incertae sedis</taxon>
        <taxon>Mucoromycota</taxon>
        <taxon>Glomeromycotina</taxon>
        <taxon>Glomeromycetes</taxon>
        <taxon>Diversisporales</taxon>
        <taxon>Gigasporaceae</taxon>
        <taxon>Cetraspora</taxon>
    </lineage>
</organism>
<keyword evidence="2" id="KW-1185">Reference proteome</keyword>
<evidence type="ECO:0000313" key="2">
    <source>
        <dbReference type="Proteomes" id="UP000789759"/>
    </source>
</evidence>
<evidence type="ECO:0000313" key="1">
    <source>
        <dbReference type="EMBL" id="CAG8549545.1"/>
    </source>
</evidence>
<proteinExistence type="predicted"/>
<dbReference type="OrthoDB" id="73614at2759"/>
<dbReference type="AlphaFoldDB" id="A0A9N9AYP6"/>
<protein>
    <submittedName>
        <fullName evidence="1">6065_t:CDS:1</fullName>
    </submittedName>
</protein>
<reference evidence="1" key="1">
    <citation type="submission" date="2021-06" db="EMBL/GenBank/DDBJ databases">
        <authorList>
            <person name="Kallberg Y."/>
            <person name="Tangrot J."/>
            <person name="Rosling A."/>
        </authorList>
    </citation>
    <scope>NUCLEOTIDE SEQUENCE</scope>
    <source>
        <strain evidence="1">FL966</strain>
    </source>
</reference>
<dbReference type="EMBL" id="CAJVQA010002509">
    <property type="protein sequence ID" value="CAG8549545.1"/>
    <property type="molecule type" value="Genomic_DNA"/>
</dbReference>